<feature type="domain" description="CBS" evidence="4">
    <location>
        <begin position="60"/>
        <end position="119"/>
    </location>
</feature>
<dbReference type="SMART" id="SM00116">
    <property type="entry name" value="CBS"/>
    <property type="match status" value="3"/>
</dbReference>
<dbReference type="STRING" id="1754191.A0A1Y1VCI5"/>
<name>A0A1Y1VCI5_9FUNG</name>
<dbReference type="SUPFAM" id="SSF54631">
    <property type="entry name" value="CBS-domain pair"/>
    <property type="match status" value="2"/>
</dbReference>
<dbReference type="PROSITE" id="PS51371">
    <property type="entry name" value="CBS"/>
    <property type="match status" value="2"/>
</dbReference>
<protein>
    <recommendedName>
        <fullName evidence="4">CBS domain-containing protein</fullName>
    </recommendedName>
</protein>
<dbReference type="EMBL" id="MCFH01000014">
    <property type="protein sequence ID" value="ORX52897.1"/>
    <property type="molecule type" value="Genomic_DNA"/>
</dbReference>
<keyword evidence="1 2" id="KW-0129">CBS domain</keyword>
<keyword evidence="6" id="KW-1185">Reference proteome</keyword>
<reference evidence="5 6" key="2">
    <citation type="submission" date="2016-08" db="EMBL/GenBank/DDBJ databases">
        <title>Pervasive Adenine N6-methylation of Active Genes in Fungi.</title>
        <authorList>
            <consortium name="DOE Joint Genome Institute"/>
            <person name="Mondo S.J."/>
            <person name="Dannebaum R.O."/>
            <person name="Kuo R.C."/>
            <person name="Labutti K."/>
            <person name="Haridas S."/>
            <person name="Kuo A."/>
            <person name="Salamov A."/>
            <person name="Ahrendt S.R."/>
            <person name="Lipzen A."/>
            <person name="Sullivan W."/>
            <person name="Andreopoulos W.B."/>
            <person name="Clum A."/>
            <person name="Lindquist E."/>
            <person name="Daum C."/>
            <person name="Ramamoorthy G.K."/>
            <person name="Gryganskyi A."/>
            <person name="Culley D."/>
            <person name="Magnuson J.K."/>
            <person name="James T.Y."/>
            <person name="O'Malley M.A."/>
            <person name="Stajich J.E."/>
            <person name="Spatafora J.W."/>
            <person name="Visel A."/>
            <person name="Grigoriev I.V."/>
        </authorList>
    </citation>
    <scope>NUCLEOTIDE SEQUENCE [LARGE SCALE GENOMIC DNA]</scope>
    <source>
        <strain evidence="6">finn</strain>
    </source>
</reference>
<feature type="compositionally biased region" description="Basic and acidic residues" evidence="3">
    <location>
        <begin position="1196"/>
        <end position="1206"/>
    </location>
</feature>
<evidence type="ECO:0000256" key="1">
    <source>
        <dbReference type="ARBA" id="ARBA00023122"/>
    </source>
</evidence>
<evidence type="ECO:0000256" key="3">
    <source>
        <dbReference type="SAM" id="MobiDB-lite"/>
    </source>
</evidence>
<dbReference type="OrthoDB" id="418595at2759"/>
<gene>
    <name evidence="5" type="ORF">BCR36DRAFT_323901</name>
</gene>
<evidence type="ECO:0000256" key="2">
    <source>
        <dbReference type="PROSITE-ProRule" id="PRU00703"/>
    </source>
</evidence>
<feature type="domain" description="CBS" evidence="4">
    <location>
        <begin position="307"/>
        <end position="365"/>
    </location>
</feature>
<dbReference type="InterPro" id="IPR051257">
    <property type="entry name" value="Diverse_CBS-Domain"/>
</dbReference>
<organism evidence="5 6">
    <name type="scientific">Piromyces finnis</name>
    <dbReference type="NCBI Taxonomy" id="1754191"/>
    <lineage>
        <taxon>Eukaryota</taxon>
        <taxon>Fungi</taxon>
        <taxon>Fungi incertae sedis</taxon>
        <taxon>Chytridiomycota</taxon>
        <taxon>Chytridiomycota incertae sedis</taxon>
        <taxon>Neocallimastigomycetes</taxon>
        <taxon>Neocallimastigales</taxon>
        <taxon>Neocallimastigaceae</taxon>
        <taxon>Piromyces</taxon>
    </lineage>
</organism>
<dbReference type="SUPFAM" id="SSF54277">
    <property type="entry name" value="CAD &amp; PB1 domains"/>
    <property type="match status" value="1"/>
</dbReference>
<dbReference type="PANTHER" id="PTHR43080">
    <property type="entry name" value="CBS DOMAIN-CONTAINING PROTEIN CBSX3, MITOCHONDRIAL"/>
    <property type="match status" value="1"/>
</dbReference>
<feature type="region of interest" description="Disordered" evidence="3">
    <location>
        <begin position="1195"/>
        <end position="1214"/>
    </location>
</feature>
<dbReference type="Gene3D" id="3.10.580.10">
    <property type="entry name" value="CBS-domain"/>
    <property type="match status" value="2"/>
</dbReference>
<evidence type="ECO:0000259" key="4">
    <source>
        <dbReference type="PROSITE" id="PS51371"/>
    </source>
</evidence>
<feature type="region of interest" description="Disordered" evidence="3">
    <location>
        <begin position="952"/>
        <end position="974"/>
    </location>
</feature>
<dbReference type="InterPro" id="IPR046342">
    <property type="entry name" value="CBS_dom_sf"/>
</dbReference>
<comment type="caution">
    <text evidence="5">The sequence shown here is derived from an EMBL/GenBank/DDBJ whole genome shotgun (WGS) entry which is preliminary data.</text>
</comment>
<evidence type="ECO:0000313" key="5">
    <source>
        <dbReference type="EMBL" id="ORX52897.1"/>
    </source>
</evidence>
<accession>A0A1Y1VCI5</accession>
<sequence>MKLKDIKGVFGSKKGNQLKIRSRKDKSLKKKLTSSMSRKLTRMNGIICDPSKSTDLETELTLSPAITVHYTSKIVDVAKVMSVKDNTTCVLVIDDRGQLCGILTDKDIVFRVLATGMDPKRTAVHTVMTANPVTATLETAKKVAMQAIYTGAFWHIPIINDSDSSSVVKTNIIGMINLNELFGRDIVEKLQQTPSFMEFSSVPSNSEVSFANRSMYSEIDMISRYEEIRQQKLTVVLDQHEESPPEIDGKMNVSIASNIMKIYKKGAVIVCDTDTRSLLGILTTQDLILRVVAAGRYPTSTSAKSVMTPNPPVVNPNKQVSKTLQYMLDNKYKYIVIGADLKITGIVDILEVTRAALQQLQDRDEIEEDAKSRRSFSEDGSSYYETSSRLIHKSSRSSFQSFDDNDKARNINQLKANLLKEESHLPENILGNISDEEDRNEINPSTILPRDISLMNNIITETIPEIDEEKESENNRILDKLNSPSNELYDIIEDTNNITEPTTMESSEQPFIEDEIQQYNNEEIQNNLPVIEIKLDPDMDAQQQSPIETNNYDIEQNTKSNEIELNSDDQVASQDMMETDHQQVVESNKNENINEIILPDEIEDHINEIIENSVIITNQNEITKPNKDTEPNIDDNGIIVSEESKTTVDEIIESNKIKETNNNIESNEIEVNIDNNIIISSNNNEVLQNENILEDINGIKPEDLIEINNDANEYENVEINNVNEYENVVTENNLELQDINMNDDQFKDIPISVPELIVSDEDANVQIGQEQVQSSLTNDDILTNDDMEPISNIPRELAMIEESINQYNMNKLAVPSTLNNSQNIKKDVATFDALLEIEVNDEGIHNSVHCNNTYYDMDNFVVTNNNIFDDSEKEVSDEAKKLVENIINSQSDGITADEVFTENGNDNATEDDNHINNLDIIKEEEPVLIPTNEPEFISSVSNPEIKFDENQYANSSESEFTNNNLKSSDNLENNNNEIYDLSTIMPSSPPMPINNYQDKIIPTLDLNDSMEKETSSLKSHEIHGSLHSSLQDQDSFNMNHHEIASIQSHDFSRNNDFIPIRNSIHMEEDLSSTLHPTAGIDDNSKDKDDDAKSAIMETIALDSDSNIVLDHNQEQNPVIERGNLIEFQKEDEQKNKNTPKSVLEYIRQIVTPNVISHIFKYSLDKSQLDDAYSMDDNSTTMLVKRVVGGRDLYDEEERRYEDRDDSSSTALYPSQYMNTSQKRVSLSRLAATQSIIKEEDLLLKCFDQETEQIYRINYNNTSKFKDIVDTIIKKSEIEDRDTLLFGYLDEDRDFIKIETEEDFLQGIWLARKLLWGRLLIVIKRKHKPSLMNILPWSNRTAANNANNEQGNWLSNAMLIGVGIAATLAVKKISS</sequence>
<dbReference type="Pfam" id="PF00571">
    <property type="entry name" value="CBS"/>
    <property type="match status" value="2"/>
</dbReference>
<proteinExistence type="predicted"/>
<evidence type="ECO:0000313" key="6">
    <source>
        <dbReference type="Proteomes" id="UP000193719"/>
    </source>
</evidence>
<dbReference type="InterPro" id="IPR000644">
    <property type="entry name" value="CBS_dom"/>
</dbReference>
<dbReference type="PANTHER" id="PTHR43080:SF2">
    <property type="entry name" value="CBS DOMAIN-CONTAINING PROTEIN"/>
    <property type="match status" value="1"/>
</dbReference>
<reference evidence="5 6" key="1">
    <citation type="submission" date="2016-08" db="EMBL/GenBank/DDBJ databases">
        <title>Genomes of anaerobic fungi encode conserved fungal cellulosomes for biomass hydrolysis.</title>
        <authorList>
            <consortium name="DOE Joint Genome Institute"/>
            <person name="Haitjema C.H."/>
            <person name="Gilmore S.P."/>
            <person name="Henske J.K."/>
            <person name="Solomon K.V."/>
            <person name="De Groot R."/>
            <person name="Kuo A."/>
            <person name="Mondo S.J."/>
            <person name="Salamov A.A."/>
            <person name="Labutti K."/>
            <person name="Zhao Z."/>
            <person name="Chiniquy J."/>
            <person name="Barry K."/>
            <person name="Brewer H.M."/>
            <person name="Purvine S.O."/>
            <person name="Wright A.T."/>
            <person name="Boxma B."/>
            <person name="Van Alen T."/>
            <person name="Hackstein J.H."/>
            <person name="Baker S.E."/>
            <person name="Grigoriev I.V."/>
            <person name="O'Malley M.A."/>
        </authorList>
    </citation>
    <scope>NUCLEOTIDE SEQUENCE [LARGE SCALE GENOMIC DNA]</scope>
    <source>
        <strain evidence="6">finn</strain>
    </source>
</reference>
<dbReference type="Proteomes" id="UP000193719">
    <property type="component" value="Unassembled WGS sequence"/>
</dbReference>